<reference evidence="1" key="1">
    <citation type="journal article" date="2023" name="Antibiotics">
        <title>Genomic Characterization of Antibiotic-Resistant Campylobacterales Isolated from Chilean Poultry Meat.</title>
        <authorList>
            <person name="Concha-Toloza M."/>
            <person name="Lopez-Cantillo M."/>
            <person name="Molina-Mora J.A."/>
            <person name="Collado L."/>
        </authorList>
    </citation>
    <scope>NUCLEOTIDE SEQUENCE</scope>
    <source>
        <strain evidence="1">FR1p273A</strain>
    </source>
</reference>
<name>A0AAW6VMG6_9BACT</name>
<comment type="caution">
    <text evidence="1">The sequence shown here is derived from an EMBL/GenBank/DDBJ whole genome shotgun (WGS) entry which is preliminary data.</text>
</comment>
<accession>A0AAW6VMG6</accession>
<proteinExistence type="predicted"/>
<organism evidence="1 2">
    <name type="scientific">Aliarcobacter butzleri</name>
    <dbReference type="NCBI Taxonomy" id="28197"/>
    <lineage>
        <taxon>Bacteria</taxon>
        <taxon>Pseudomonadati</taxon>
        <taxon>Campylobacterota</taxon>
        <taxon>Epsilonproteobacteria</taxon>
        <taxon>Campylobacterales</taxon>
        <taxon>Arcobacteraceae</taxon>
        <taxon>Aliarcobacter</taxon>
    </lineage>
</organism>
<dbReference type="RefSeq" id="WP_260894295.1">
    <property type="nucleotide sequence ID" value="NZ_CABVQX010000004.1"/>
</dbReference>
<reference evidence="1" key="2">
    <citation type="submission" date="2023-02" db="EMBL/GenBank/DDBJ databases">
        <authorList>
            <person name="Concha-Toloza M."/>
            <person name="Lopez-Cantillo M."/>
            <person name="Molina-Mora J."/>
            <person name="Collado L."/>
        </authorList>
    </citation>
    <scope>NUCLEOTIDE SEQUENCE</scope>
    <source>
        <strain evidence="1">FR1p273A</strain>
    </source>
</reference>
<dbReference type="Proteomes" id="UP001237843">
    <property type="component" value="Unassembled WGS sequence"/>
</dbReference>
<evidence type="ECO:0000313" key="2">
    <source>
        <dbReference type="Proteomes" id="UP001237843"/>
    </source>
</evidence>
<protein>
    <submittedName>
        <fullName evidence="1">Uncharacterized protein</fullName>
    </submittedName>
</protein>
<evidence type="ECO:0000313" key="1">
    <source>
        <dbReference type="EMBL" id="MDK2061428.1"/>
    </source>
</evidence>
<dbReference type="AlphaFoldDB" id="A0AAW6VMG6"/>
<gene>
    <name evidence="1" type="ORF">PT520_02700</name>
</gene>
<sequence>MLPFTDFNNKYINKGKEMSVKVTKDEALDYHKFPNAGKLANVLK</sequence>
<dbReference type="EMBL" id="JAQTJH010000002">
    <property type="protein sequence ID" value="MDK2061428.1"/>
    <property type="molecule type" value="Genomic_DNA"/>
</dbReference>